<dbReference type="Gene3D" id="3.30.160.20">
    <property type="match status" value="1"/>
</dbReference>
<keyword evidence="15" id="KW-0699">rRNA-binding</keyword>
<feature type="active site" evidence="15">
    <location>
        <position position="130"/>
    </location>
</feature>
<dbReference type="HAMAP" id="MF_00104">
    <property type="entry name" value="RNase_III"/>
    <property type="match status" value="1"/>
</dbReference>
<dbReference type="Proteomes" id="UP000035704">
    <property type="component" value="Chromosome"/>
</dbReference>
<keyword evidence="14 15" id="KW-0694">RNA-binding</keyword>
<dbReference type="PROSITE" id="PS00517">
    <property type="entry name" value="RNASE_3_1"/>
    <property type="match status" value="1"/>
</dbReference>
<dbReference type="FunFam" id="1.10.1520.10:FF:000001">
    <property type="entry name" value="Ribonuclease 3"/>
    <property type="match status" value="1"/>
</dbReference>
<keyword evidence="10 15" id="KW-0479">Metal-binding</keyword>
<dbReference type="GO" id="GO:0003725">
    <property type="term" value="F:double-stranded RNA binding"/>
    <property type="evidence" value="ECO:0007669"/>
    <property type="project" value="TreeGrafter"/>
</dbReference>
<accession>A0A0D8I6T6</accession>
<evidence type="ECO:0000256" key="10">
    <source>
        <dbReference type="ARBA" id="ARBA00022723"/>
    </source>
</evidence>
<dbReference type="InterPro" id="IPR036389">
    <property type="entry name" value="RNase_III_sf"/>
</dbReference>
<evidence type="ECO:0000256" key="4">
    <source>
        <dbReference type="ARBA" id="ARBA00011738"/>
    </source>
</evidence>
<evidence type="ECO:0000256" key="13">
    <source>
        <dbReference type="ARBA" id="ARBA00022842"/>
    </source>
</evidence>
<evidence type="ECO:0000256" key="16">
    <source>
        <dbReference type="SAM" id="MobiDB-lite"/>
    </source>
</evidence>
<comment type="cofactor">
    <cofactor evidence="15">
        <name>Mg(2+)</name>
        <dbReference type="ChEBI" id="CHEBI:18420"/>
    </cofactor>
</comment>
<dbReference type="GO" id="GO:0019843">
    <property type="term" value="F:rRNA binding"/>
    <property type="evidence" value="ECO:0007669"/>
    <property type="project" value="UniProtKB-KW"/>
</dbReference>
<keyword evidence="6 15" id="KW-0698">rRNA processing</keyword>
<evidence type="ECO:0000256" key="8">
    <source>
        <dbReference type="ARBA" id="ARBA00022694"/>
    </source>
</evidence>
<dbReference type="GO" id="GO:0046872">
    <property type="term" value="F:metal ion binding"/>
    <property type="evidence" value="ECO:0007669"/>
    <property type="project" value="UniProtKB-KW"/>
</dbReference>
<sequence length="235" mass="26463">MPHINSHTEQYISKLQDTLNYKFKNIDTLKEALTHSSYANESKNKKIKYNERLEFLGDSVLSLVISEYIFLKYKHLPEGELTKVRANVVCEASLAAQGRQIDIGQYLFLGRGEEFTGGRHRESILADAFEAVIGAIYIDGGIEKAKAFILSHFLESIDLATKGTLFRDYKTHLQELLQSKTSQKISYNVVKEHGPDHNKSFDVEVLIGDKVIGRGSGKSKKEAEQRAAEEAIKRG</sequence>
<dbReference type="EC" id="3.1.26.3" evidence="15"/>
<dbReference type="Pfam" id="PF14622">
    <property type="entry name" value="Ribonucleas_3_3"/>
    <property type="match status" value="1"/>
</dbReference>
<name>A0A0D8I6T6_9CLOT</name>
<dbReference type="SMART" id="SM00358">
    <property type="entry name" value="DSRM"/>
    <property type="match status" value="1"/>
</dbReference>
<dbReference type="GO" id="GO:0042802">
    <property type="term" value="F:identical protein binding"/>
    <property type="evidence" value="ECO:0007669"/>
    <property type="project" value="UniProtKB-ARBA"/>
</dbReference>
<evidence type="ECO:0000256" key="9">
    <source>
        <dbReference type="ARBA" id="ARBA00022722"/>
    </source>
</evidence>
<protein>
    <recommendedName>
        <fullName evidence="15">Ribonuclease 3</fullName>
        <ecNumber evidence="15">3.1.26.3</ecNumber>
    </recommendedName>
    <alternativeName>
        <fullName evidence="15">Ribonuclease III</fullName>
        <shortName evidence="15">RNase III</shortName>
    </alternativeName>
</protein>
<dbReference type="CDD" id="cd10845">
    <property type="entry name" value="DSRM_RNAse_III_family"/>
    <property type="match status" value="1"/>
</dbReference>
<dbReference type="NCBIfam" id="TIGR02191">
    <property type="entry name" value="RNaseIII"/>
    <property type="match status" value="1"/>
</dbReference>
<dbReference type="GO" id="GO:0008033">
    <property type="term" value="P:tRNA processing"/>
    <property type="evidence" value="ECO:0007669"/>
    <property type="project" value="UniProtKB-KW"/>
</dbReference>
<organism evidence="17 18">
    <name type="scientific">Clostridium aceticum</name>
    <dbReference type="NCBI Taxonomy" id="84022"/>
    <lineage>
        <taxon>Bacteria</taxon>
        <taxon>Bacillati</taxon>
        <taxon>Bacillota</taxon>
        <taxon>Clostridia</taxon>
        <taxon>Eubacteriales</taxon>
        <taxon>Clostridiaceae</taxon>
        <taxon>Clostridium</taxon>
    </lineage>
</organism>
<keyword evidence="8 15" id="KW-0819">tRNA processing</keyword>
<dbReference type="SMART" id="SM00535">
    <property type="entry name" value="RIBOc"/>
    <property type="match status" value="1"/>
</dbReference>
<dbReference type="GO" id="GO:0005737">
    <property type="term" value="C:cytoplasm"/>
    <property type="evidence" value="ECO:0007669"/>
    <property type="project" value="UniProtKB-SubCell"/>
</dbReference>
<reference evidence="17 18" key="1">
    <citation type="submission" date="2014-10" db="EMBL/GenBank/DDBJ databases">
        <title>Genome sequence of Clostridium aceticum DSM 1496.</title>
        <authorList>
            <person name="Poehlein A."/>
            <person name="Schiel-Bengelsdorf B."/>
            <person name="Gottschalk G."/>
            <person name="Duerre P."/>
            <person name="Daniel R."/>
        </authorList>
    </citation>
    <scope>NUCLEOTIDE SEQUENCE [LARGE SCALE GENOMIC DNA]</scope>
    <source>
        <strain evidence="17 18">DSM 1496</strain>
    </source>
</reference>
<dbReference type="Pfam" id="PF00035">
    <property type="entry name" value="dsrm"/>
    <property type="match status" value="1"/>
</dbReference>
<comment type="subunit">
    <text evidence="4 15">Homodimer.</text>
</comment>
<comment type="function">
    <text evidence="15">Digests double-stranded RNA. Involved in the processing of primary rRNA transcript to yield the immediate precursors to the large and small rRNAs (23S and 16S). Processes some mRNAs, and tRNAs when they are encoded in the rRNA operon. Processes pre-crRNA and tracrRNA of type II CRISPR loci if present in the organism.</text>
</comment>
<dbReference type="CDD" id="cd00593">
    <property type="entry name" value="RIBOc"/>
    <property type="match status" value="1"/>
</dbReference>
<evidence type="ECO:0000256" key="11">
    <source>
        <dbReference type="ARBA" id="ARBA00022759"/>
    </source>
</evidence>
<dbReference type="PANTHER" id="PTHR11207:SF0">
    <property type="entry name" value="RIBONUCLEASE 3"/>
    <property type="match status" value="1"/>
</dbReference>
<dbReference type="SUPFAM" id="SSF54768">
    <property type="entry name" value="dsRNA-binding domain-like"/>
    <property type="match status" value="1"/>
</dbReference>
<dbReference type="InterPro" id="IPR000999">
    <property type="entry name" value="RNase_III_dom"/>
</dbReference>
<comment type="subcellular location">
    <subcellularLocation>
        <location evidence="2 15">Cytoplasm</location>
    </subcellularLocation>
</comment>
<evidence type="ECO:0000313" key="17">
    <source>
        <dbReference type="EMBL" id="AKL95508.1"/>
    </source>
</evidence>
<keyword evidence="18" id="KW-1185">Reference proteome</keyword>
<dbReference type="GO" id="GO:0006397">
    <property type="term" value="P:mRNA processing"/>
    <property type="evidence" value="ECO:0007669"/>
    <property type="project" value="UniProtKB-UniRule"/>
</dbReference>
<keyword evidence="12 15" id="KW-0378">Hydrolase</keyword>
<dbReference type="Gene3D" id="1.10.1520.10">
    <property type="entry name" value="Ribonuclease III domain"/>
    <property type="match status" value="1"/>
</dbReference>
<dbReference type="GO" id="GO:0010468">
    <property type="term" value="P:regulation of gene expression"/>
    <property type="evidence" value="ECO:0007669"/>
    <property type="project" value="TreeGrafter"/>
</dbReference>
<feature type="binding site" evidence="15">
    <location>
        <position position="127"/>
    </location>
    <ligand>
        <name>Mg(2+)</name>
        <dbReference type="ChEBI" id="CHEBI:18420"/>
    </ligand>
</feature>
<dbReference type="OrthoDB" id="9805026at2"/>
<dbReference type="PROSITE" id="PS50137">
    <property type="entry name" value="DS_RBD"/>
    <property type="match status" value="1"/>
</dbReference>
<keyword evidence="9 15" id="KW-0540">Nuclease</keyword>
<feature type="compositionally biased region" description="Basic and acidic residues" evidence="16">
    <location>
        <begin position="219"/>
        <end position="235"/>
    </location>
</feature>
<gene>
    <name evidence="15 17" type="primary">rnc</name>
    <name evidence="17" type="ORF">CACET_c20600</name>
</gene>
<keyword evidence="13 15" id="KW-0460">Magnesium</keyword>
<dbReference type="EMBL" id="CP009687">
    <property type="protein sequence ID" value="AKL95508.1"/>
    <property type="molecule type" value="Genomic_DNA"/>
</dbReference>
<evidence type="ECO:0000256" key="5">
    <source>
        <dbReference type="ARBA" id="ARBA00022490"/>
    </source>
</evidence>
<dbReference type="GO" id="GO:0006364">
    <property type="term" value="P:rRNA processing"/>
    <property type="evidence" value="ECO:0007669"/>
    <property type="project" value="UniProtKB-UniRule"/>
</dbReference>
<keyword evidence="5 15" id="KW-0963">Cytoplasm</keyword>
<dbReference type="GO" id="GO:0004525">
    <property type="term" value="F:ribonuclease III activity"/>
    <property type="evidence" value="ECO:0007669"/>
    <property type="project" value="UniProtKB-UniRule"/>
</dbReference>
<dbReference type="KEGG" id="cace:CACET_c20600"/>
<keyword evidence="7 15" id="KW-0507">mRNA processing</keyword>
<feature type="active site" evidence="15">
    <location>
        <position position="58"/>
    </location>
</feature>
<evidence type="ECO:0000256" key="1">
    <source>
        <dbReference type="ARBA" id="ARBA00000109"/>
    </source>
</evidence>
<proteinExistence type="inferred from homology"/>
<dbReference type="SUPFAM" id="SSF69065">
    <property type="entry name" value="RNase III domain-like"/>
    <property type="match status" value="1"/>
</dbReference>
<evidence type="ECO:0000256" key="14">
    <source>
        <dbReference type="ARBA" id="ARBA00022884"/>
    </source>
</evidence>
<evidence type="ECO:0000256" key="3">
    <source>
        <dbReference type="ARBA" id="ARBA00010183"/>
    </source>
</evidence>
<evidence type="ECO:0000313" key="18">
    <source>
        <dbReference type="Proteomes" id="UP000035704"/>
    </source>
</evidence>
<dbReference type="STRING" id="84022.CACET_c20600"/>
<dbReference type="PROSITE" id="PS50142">
    <property type="entry name" value="RNASE_3_2"/>
    <property type="match status" value="1"/>
</dbReference>
<comment type="similarity">
    <text evidence="3">Belongs to the ribonuclease III family.</text>
</comment>
<dbReference type="InterPro" id="IPR011907">
    <property type="entry name" value="RNase_III"/>
</dbReference>
<dbReference type="RefSeq" id="WP_044825972.1">
    <property type="nucleotide sequence ID" value="NZ_CP009687.1"/>
</dbReference>
<dbReference type="PANTHER" id="PTHR11207">
    <property type="entry name" value="RIBONUCLEASE III"/>
    <property type="match status" value="1"/>
</dbReference>
<keyword evidence="11 15" id="KW-0255">Endonuclease</keyword>
<feature type="binding site" evidence="15">
    <location>
        <position position="130"/>
    </location>
    <ligand>
        <name>Mg(2+)</name>
        <dbReference type="ChEBI" id="CHEBI:18420"/>
    </ligand>
</feature>
<evidence type="ECO:0000256" key="15">
    <source>
        <dbReference type="HAMAP-Rule" id="MF_00104"/>
    </source>
</evidence>
<evidence type="ECO:0000256" key="2">
    <source>
        <dbReference type="ARBA" id="ARBA00004496"/>
    </source>
</evidence>
<dbReference type="InterPro" id="IPR014720">
    <property type="entry name" value="dsRBD_dom"/>
</dbReference>
<evidence type="ECO:0000256" key="7">
    <source>
        <dbReference type="ARBA" id="ARBA00022664"/>
    </source>
</evidence>
<dbReference type="AlphaFoldDB" id="A0A0D8I6T6"/>
<dbReference type="FunFam" id="3.30.160.20:FF:000003">
    <property type="entry name" value="Ribonuclease 3"/>
    <property type="match status" value="1"/>
</dbReference>
<evidence type="ECO:0000256" key="12">
    <source>
        <dbReference type="ARBA" id="ARBA00022801"/>
    </source>
</evidence>
<feature type="binding site" evidence="15">
    <location>
        <position position="54"/>
    </location>
    <ligand>
        <name>Mg(2+)</name>
        <dbReference type="ChEBI" id="CHEBI:18420"/>
    </ligand>
</feature>
<evidence type="ECO:0000256" key="6">
    <source>
        <dbReference type="ARBA" id="ARBA00022552"/>
    </source>
</evidence>
<feature type="region of interest" description="Disordered" evidence="16">
    <location>
        <begin position="214"/>
        <end position="235"/>
    </location>
</feature>
<dbReference type="PATRIC" id="fig|84022.5.peg.1865"/>
<comment type="catalytic activity">
    <reaction evidence="1 15">
        <text>Endonucleolytic cleavage to 5'-phosphomonoester.</text>
        <dbReference type="EC" id="3.1.26.3"/>
    </reaction>
</comment>